<evidence type="ECO:0000259" key="1">
    <source>
        <dbReference type="PROSITE" id="PS50853"/>
    </source>
</evidence>
<dbReference type="PROSITE" id="PS50853">
    <property type="entry name" value="FN3"/>
    <property type="match status" value="1"/>
</dbReference>
<accession>A0A2P2CDS8</accession>
<dbReference type="InterPro" id="IPR013783">
    <property type="entry name" value="Ig-like_fold"/>
</dbReference>
<gene>
    <name evidence="2" type="ORF">NOCA120090</name>
</gene>
<dbReference type="InterPro" id="IPR036116">
    <property type="entry name" value="FN3_sf"/>
</dbReference>
<sequence length="1438" mass="152671">MPRKFMGSFARALAASGLCLGVALAPLAPAGAAPAAPTGLTSSSDPIPVLTWDHSTGATSYVVELSRTADSSGLISSSTTVNRKFVPTATLPTPTSGSSLYWRVAAKDSTVGDYTSWTEISRGASYAAPVVTAPVDAHLFTQPDEPARLAWLPVPGTQEYEVQVSTDQSFTDPTKLETFKTVSTTLILPRPQVATSYWFKVRARLSASTSGPSAVYTAYSTARQYSVSALPVAARLDPATDDAVIEDAFLDWNPVRGAKTYDIQIATDPAFGSIVHQRLGITGTSYARPAGLNNDTYYWRVRAADVANNVPTWGSQPTWKFTRDWPDLPVPVYPANPADVNPSTPDDADLGTTVGDPMYFEWKPVRFASMYKIELSSNSTFSAPLAGTCYTRNTTFTPAAQSDCMPGAAGTYWWRVTAMDQITRDEWRPLDYPITSQTVFHDAKFTYSPQRPQIFSPTDGATVQVPTLTWSPVAGAAKYRVRILTPGGGVAVQATTVGTSFTPPSKLTPGTYRWDVFTVSNQGWFGSSLLSGQPTFTVVAQDPATAVFPDVVAPTGDTSPRTPMLRWTPVADAIYYKIWIRTAGNVDAGWDVLDDAFEYPAGTDISAEHLAPGKYEWQVRAIGETAGVGFERASRTRGTFTVGSPAPVTGQANALTMTAYKAGQSCAGFECTDLRQTPVLRWNPDPDTGFYKIWVARNSTLTNLVPPGQLGMRTNPFPVSGTLWNPTTTLQESTAGEAYFWAVQPCTADGKCAANPVPLNSFNKASNRVESTGPGVPVVDGVPQGTVPVQSDDVTLEWKDYLQTNTEASQGSSQLATKSGQAAREYEVQVASNDTFADTAILDTARVDQRKFTSFAATYPEGKVYWRVRAIDSSGNPLPWSITRGFDKQSPVPELNLLSGPQSSTPTLSWKPLNFASSYQLELYVKGASVPKYTVTSNQVQWSPTTAAQALAPGEYEWRVRRLDAQNKLGGWSAKQVFIVSNSAPTLISPSAGGTVAPRDSVFTWAEVPDATDYRVTLVPPTGSPITQVTKATAWAPLTKLTTGTWTWRVETRDANGVVSAQSGTQSFVVSTDVMASAAPRIEGSGQIDTVLLGFAPVWTRTPDSVTYQWLRGSTPVGDGTLSYTVTQADRGQKITLRATAVTAGYPDVTSVSNAITAVDGAAPVATTPPTISGTAMVGQPLTAGMPTWNAGDVTTTLRWLVNGASVGTAPTFSPRATDLGKQVTLEVTGKRAGYATAVVTSAPVTVQPGGSLQATVQPTVSGTPDVGQTLKANGGTWSQASPTLTYQWVRTGVPIPGATGSAYKLTPEDAGKDVAVVVAATTSGFSDGAATSAAVAVNRMASTAAGTLKANRVKAGKAAKLSITVTVSGLATPSGVVQVLDKGKKVAQFTLAPSNKGAKTVKIKKLKKGKHRLQVVYMGTAQAFGSKSKKIVLYVVK</sequence>
<organism evidence="2">
    <name type="scientific">metagenome</name>
    <dbReference type="NCBI Taxonomy" id="256318"/>
    <lineage>
        <taxon>unclassified sequences</taxon>
        <taxon>metagenomes</taxon>
    </lineage>
</organism>
<reference evidence="2" key="1">
    <citation type="submission" date="2015-08" db="EMBL/GenBank/DDBJ databases">
        <authorList>
            <person name="Babu N.S."/>
            <person name="Beckwith C.J."/>
            <person name="Beseler K.G."/>
            <person name="Brison A."/>
            <person name="Carone J.V."/>
            <person name="Caskin T.P."/>
            <person name="Diamond M."/>
            <person name="Durham M.E."/>
            <person name="Foxe J.M."/>
            <person name="Go M."/>
            <person name="Henderson B.A."/>
            <person name="Jones I.B."/>
            <person name="McGettigan J.A."/>
            <person name="Micheletti S.J."/>
            <person name="Nasrallah M.E."/>
            <person name="Ortiz D."/>
            <person name="Piller C.R."/>
            <person name="Privatt S.R."/>
            <person name="Schneider S.L."/>
            <person name="Sharp S."/>
            <person name="Smith T.C."/>
            <person name="Stanton J.D."/>
            <person name="Ullery H.E."/>
            <person name="Wilson R.J."/>
            <person name="Serrano M.G."/>
            <person name="Buck G."/>
            <person name="Lee V."/>
            <person name="Wang Y."/>
            <person name="Carvalho R."/>
            <person name="Voegtly L."/>
            <person name="Shi R."/>
            <person name="Duckworth R."/>
            <person name="Johnson A."/>
            <person name="Loviza R."/>
            <person name="Walstead R."/>
            <person name="Shah Z."/>
            <person name="Kiflezghi M."/>
            <person name="Wade K."/>
            <person name="Ball S.L."/>
            <person name="Bradley K.W."/>
            <person name="Asai D.J."/>
            <person name="Bowman C.A."/>
            <person name="Russell D.A."/>
            <person name="Pope W.H."/>
            <person name="Jacobs-Sera D."/>
            <person name="Hendrix R.W."/>
            <person name="Hatfull G.F."/>
        </authorList>
    </citation>
    <scope>NUCLEOTIDE SEQUENCE</scope>
</reference>
<dbReference type="SUPFAM" id="SSF49265">
    <property type="entry name" value="Fibronectin type III"/>
    <property type="match status" value="1"/>
</dbReference>
<feature type="domain" description="Fibronectin type-III" evidence="1">
    <location>
        <begin position="133"/>
        <end position="224"/>
    </location>
</feature>
<evidence type="ECO:0000313" key="2">
    <source>
        <dbReference type="EMBL" id="CUR60125.1"/>
    </source>
</evidence>
<name>A0A2P2CDS8_9ZZZZ</name>
<dbReference type="Gene3D" id="2.60.40.10">
    <property type="entry name" value="Immunoglobulins"/>
    <property type="match status" value="11"/>
</dbReference>
<dbReference type="EMBL" id="CZKB01000012">
    <property type="protein sequence ID" value="CUR60125.1"/>
    <property type="molecule type" value="Genomic_DNA"/>
</dbReference>
<protein>
    <recommendedName>
        <fullName evidence="1">Fibronectin type-III domain-containing protein</fullName>
    </recommendedName>
</protein>
<dbReference type="Gene3D" id="2.60.40.2700">
    <property type="match status" value="2"/>
</dbReference>
<proteinExistence type="predicted"/>
<dbReference type="InterPro" id="IPR003961">
    <property type="entry name" value="FN3_dom"/>
</dbReference>